<dbReference type="AlphaFoldDB" id="I4AAH5"/>
<dbReference type="RefSeq" id="WP_014794440.1">
    <property type="nucleotide sequence ID" value="NC_018017.1"/>
</dbReference>
<keyword evidence="1" id="KW-0732">Signal</keyword>
<feature type="chain" id="PRO_5003685653" evidence="1">
    <location>
        <begin position="27"/>
        <end position="148"/>
    </location>
</feature>
<reference evidence="2 3" key="2">
    <citation type="journal article" date="2015" name="J. Bacteriol.">
        <title>Genomic, proteomic, and biochemical analysis of the organohalide respiratory pathway in Desulfitobacterium dehalogenans.</title>
        <authorList>
            <person name="Kruse T."/>
            <person name="van de Pas B.A."/>
            <person name="Atteia A."/>
            <person name="Krab K."/>
            <person name="Hagen W.R."/>
            <person name="Goodwin L."/>
            <person name="Chain P."/>
            <person name="Boeren S."/>
            <person name="Maphosa F."/>
            <person name="Schraa G."/>
            <person name="de Vos W.M."/>
            <person name="van der Oost J."/>
            <person name="Smidt H."/>
            <person name="Stams A.J."/>
        </authorList>
    </citation>
    <scope>NUCLEOTIDE SEQUENCE [LARGE SCALE GENOMIC DNA]</scope>
    <source>
        <strain evidence="3">ATCC 51507 / DSM 9161 / JW/IU-DC1</strain>
    </source>
</reference>
<feature type="signal peptide" evidence="1">
    <location>
        <begin position="1"/>
        <end position="26"/>
    </location>
</feature>
<reference evidence="3" key="1">
    <citation type="submission" date="2012-06" db="EMBL/GenBank/DDBJ databases">
        <title>Complete sequence of Desulfitobacterium dehalogenans ATCC 51507.</title>
        <authorList>
            <person name="Lucas S."/>
            <person name="Han J."/>
            <person name="Lapidus A."/>
            <person name="Cheng J.-F."/>
            <person name="Goodwin L."/>
            <person name="Pitluck S."/>
            <person name="Peters L."/>
            <person name="Ovchinnikova G."/>
            <person name="Teshima H."/>
            <person name="Detter J.C."/>
            <person name="Han C."/>
            <person name="Tapia R."/>
            <person name="Land M."/>
            <person name="Hauser L."/>
            <person name="Kyrpides N."/>
            <person name="Ivanova N."/>
            <person name="Pagani I."/>
            <person name="Kruse T."/>
            <person name="de Vos W.M."/>
            <person name="Smidt H."/>
            <person name="Woyke T."/>
        </authorList>
    </citation>
    <scope>NUCLEOTIDE SEQUENCE [LARGE SCALE GENOMIC DNA]</scope>
    <source>
        <strain evidence="3">ATCC 51507 / DSM 9161 / JW/IU-DC1</strain>
    </source>
</reference>
<evidence type="ECO:0000313" key="2">
    <source>
        <dbReference type="EMBL" id="AFM00960.1"/>
    </source>
</evidence>
<dbReference type="Proteomes" id="UP000006053">
    <property type="component" value="Chromosome"/>
</dbReference>
<protein>
    <submittedName>
        <fullName evidence="2">Uncharacterized protein</fullName>
    </submittedName>
</protein>
<dbReference type="STRING" id="756499.Desde_2641"/>
<accession>I4AAH5</accession>
<evidence type="ECO:0000256" key="1">
    <source>
        <dbReference type="SAM" id="SignalP"/>
    </source>
</evidence>
<keyword evidence="3" id="KW-1185">Reference proteome</keyword>
<dbReference type="HOGENOM" id="CLU_1783685_0_0_9"/>
<dbReference type="EMBL" id="CP003348">
    <property type="protein sequence ID" value="AFM00960.1"/>
    <property type="molecule type" value="Genomic_DNA"/>
</dbReference>
<name>I4AAH5_DESDJ</name>
<gene>
    <name evidence="2" type="ordered locus">Desde_2641</name>
</gene>
<evidence type="ECO:0000313" key="3">
    <source>
        <dbReference type="Proteomes" id="UP000006053"/>
    </source>
</evidence>
<dbReference type="OrthoDB" id="2656948at2"/>
<sequence length="148" mass="16766" precursor="true">MLKKLRYTLFAFFIGIFLSLTNAVFADVYSTTKDFGPYAGYSYYNYCALFTDQNSSKIWGYSSVSVKNGQTVPSGYMGISAYVYSEDGTCVANTPWTYNDKTIGYWASGQTPYVTKHGYNYYCKGLSWSWNGSSYSSDWSNPTPYMSF</sequence>
<dbReference type="KEGG" id="ddh:Desde_2641"/>
<proteinExistence type="predicted"/>
<organism evidence="2 3">
    <name type="scientific">Desulfitobacterium dehalogenans (strain ATCC 51507 / DSM 9161 / JW/IU-DC1)</name>
    <dbReference type="NCBI Taxonomy" id="756499"/>
    <lineage>
        <taxon>Bacteria</taxon>
        <taxon>Bacillati</taxon>
        <taxon>Bacillota</taxon>
        <taxon>Clostridia</taxon>
        <taxon>Eubacteriales</taxon>
        <taxon>Desulfitobacteriaceae</taxon>
        <taxon>Desulfitobacterium</taxon>
    </lineage>
</organism>